<feature type="transmembrane region" description="Helical" evidence="6">
    <location>
        <begin position="196"/>
        <end position="214"/>
    </location>
</feature>
<protein>
    <submittedName>
        <fullName evidence="7">Uncharacterized protein</fullName>
    </submittedName>
</protein>
<dbReference type="InterPro" id="IPR008521">
    <property type="entry name" value="Mg_trans_NIPA"/>
</dbReference>
<dbReference type="GO" id="GO:0016020">
    <property type="term" value="C:membrane"/>
    <property type="evidence" value="ECO:0007669"/>
    <property type="project" value="UniProtKB-SubCell"/>
</dbReference>
<evidence type="ECO:0000256" key="6">
    <source>
        <dbReference type="SAM" id="Phobius"/>
    </source>
</evidence>
<feature type="region of interest" description="Disordered" evidence="5">
    <location>
        <begin position="456"/>
        <end position="484"/>
    </location>
</feature>
<keyword evidence="2 6" id="KW-0812">Transmembrane</keyword>
<dbReference type="Proteomes" id="UP000567179">
    <property type="component" value="Unassembled WGS sequence"/>
</dbReference>
<keyword evidence="4 6" id="KW-0472">Membrane</keyword>
<organism evidence="7 8">
    <name type="scientific">Psilocybe cf. subviscida</name>
    <dbReference type="NCBI Taxonomy" id="2480587"/>
    <lineage>
        <taxon>Eukaryota</taxon>
        <taxon>Fungi</taxon>
        <taxon>Dikarya</taxon>
        <taxon>Basidiomycota</taxon>
        <taxon>Agaricomycotina</taxon>
        <taxon>Agaricomycetes</taxon>
        <taxon>Agaricomycetidae</taxon>
        <taxon>Agaricales</taxon>
        <taxon>Agaricineae</taxon>
        <taxon>Strophariaceae</taxon>
        <taxon>Psilocybe</taxon>
    </lineage>
</organism>
<sequence>MSWLPLRNHCPLLSSFTSISNLYRLRAAMSSTTLSAAESATSSAISGTISAGSNLKVVGIILAIVSGLLIGSSFVFKKKGLLRSQQVAGGELGEGVAYLKSPLWWLGMSMMILGEICNFAAYAFVEAIVVTPLGALSVVICAILSSFFLNEKLSFFGWLGCALCILGSVIIALNGPKEETVGQIKEFQKLFLAPGFLAYISVLITASAVIVFYFAPKYGKTSMLWYISVCSMIGGISVSVTTGLGAAIVQTAKGDNQFKFWFMYFLFGFVIITLLIEVYYLNVALALFNTAMVTPTYYVCFTFCSMVTTIVLFKGLDAEVTQIITIVMGFLVICLGITILQMSKVDPEKLNKLDRRSTILLQAARSQTETMDEKSALAYEDPGMDTLRGSFGTVGSIIRARTVKRMSQSSHHASHLRMRPPGAAAPYDATASWMSSGIPERGQSFSGVKRHQLYDAPMPRDDASSLHAPSMHSQQANNSSQLVNKRPTIKFDSQDVVHQYSRPGQPQSPATHEHRQAIHGSMLLQDGYPPLPPMPGARDTVSDVSSLINIETVPPSSTQHSDTATPSSQTLKLPPALAGEHAVHSAPPTMYRGFARPPPSSIPRTDSREVFDRGTLLSFPSVTDSAPSEWNEEELERMQAYAKGSADFETNSTHSLAVKQKEKARDKSRTPKRYPKGLDSDDREESRSLVNQTGERASTEESDDGLPPPDMGSIRLVQPKF</sequence>
<feature type="transmembrane region" description="Helical" evidence="6">
    <location>
        <begin position="226"/>
        <end position="249"/>
    </location>
</feature>
<evidence type="ECO:0000256" key="3">
    <source>
        <dbReference type="ARBA" id="ARBA00022989"/>
    </source>
</evidence>
<dbReference type="InterPro" id="IPR037185">
    <property type="entry name" value="EmrE-like"/>
</dbReference>
<comment type="caution">
    <text evidence="7">The sequence shown here is derived from an EMBL/GenBank/DDBJ whole genome shotgun (WGS) entry which is preliminary data.</text>
</comment>
<evidence type="ECO:0000313" key="7">
    <source>
        <dbReference type="EMBL" id="KAF5328612.1"/>
    </source>
</evidence>
<name>A0A8H5BUI1_9AGAR</name>
<evidence type="ECO:0000256" key="2">
    <source>
        <dbReference type="ARBA" id="ARBA00022692"/>
    </source>
</evidence>
<keyword evidence="3 6" id="KW-1133">Transmembrane helix</keyword>
<dbReference type="EMBL" id="JAACJJ010000003">
    <property type="protein sequence ID" value="KAF5328612.1"/>
    <property type="molecule type" value="Genomic_DNA"/>
</dbReference>
<keyword evidence="8" id="KW-1185">Reference proteome</keyword>
<dbReference type="PANTHER" id="PTHR12570:SF92">
    <property type="entry name" value="SPICHTHYIN, ISOFORM B"/>
    <property type="match status" value="1"/>
</dbReference>
<proteinExistence type="predicted"/>
<feature type="region of interest" description="Disordered" evidence="5">
    <location>
        <begin position="644"/>
        <end position="721"/>
    </location>
</feature>
<feature type="transmembrane region" description="Helical" evidence="6">
    <location>
        <begin position="323"/>
        <end position="342"/>
    </location>
</feature>
<evidence type="ECO:0000256" key="4">
    <source>
        <dbReference type="ARBA" id="ARBA00023136"/>
    </source>
</evidence>
<accession>A0A8H5BUI1</accession>
<gene>
    <name evidence="7" type="ORF">D9619_011573</name>
</gene>
<dbReference type="PANTHER" id="PTHR12570">
    <property type="match status" value="1"/>
</dbReference>
<feature type="transmembrane region" description="Helical" evidence="6">
    <location>
        <begin position="261"/>
        <end position="281"/>
    </location>
</feature>
<dbReference type="SUPFAM" id="SSF103481">
    <property type="entry name" value="Multidrug resistance efflux transporter EmrE"/>
    <property type="match status" value="1"/>
</dbReference>
<feature type="compositionally biased region" description="Polar residues" evidence="5">
    <location>
        <begin position="471"/>
        <end position="483"/>
    </location>
</feature>
<evidence type="ECO:0000256" key="1">
    <source>
        <dbReference type="ARBA" id="ARBA00004141"/>
    </source>
</evidence>
<feature type="transmembrane region" description="Helical" evidence="6">
    <location>
        <begin position="119"/>
        <end position="149"/>
    </location>
</feature>
<reference evidence="7 8" key="1">
    <citation type="journal article" date="2020" name="ISME J.">
        <title>Uncovering the hidden diversity of litter-decomposition mechanisms in mushroom-forming fungi.</title>
        <authorList>
            <person name="Floudas D."/>
            <person name="Bentzer J."/>
            <person name="Ahren D."/>
            <person name="Johansson T."/>
            <person name="Persson P."/>
            <person name="Tunlid A."/>
        </authorList>
    </citation>
    <scope>NUCLEOTIDE SEQUENCE [LARGE SCALE GENOMIC DNA]</scope>
    <source>
        <strain evidence="7 8">CBS 101986</strain>
    </source>
</reference>
<evidence type="ECO:0000313" key="8">
    <source>
        <dbReference type="Proteomes" id="UP000567179"/>
    </source>
</evidence>
<comment type="subcellular location">
    <subcellularLocation>
        <location evidence="1">Membrane</location>
        <topology evidence="1">Multi-pass membrane protein</topology>
    </subcellularLocation>
</comment>
<dbReference type="AlphaFoldDB" id="A0A8H5BUI1"/>
<dbReference type="Pfam" id="PF05653">
    <property type="entry name" value="Mg_trans_NIPA"/>
    <property type="match status" value="1"/>
</dbReference>
<feature type="compositionally biased region" description="Basic and acidic residues" evidence="5">
    <location>
        <begin position="676"/>
        <end position="687"/>
    </location>
</feature>
<evidence type="ECO:0000256" key="5">
    <source>
        <dbReference type="SAM" id="MobiDB-lite"/>
    </source>
</evidence>
<feature type="transmembrane region" description="Helical" evidence="6">
    <location>
        <begin position="155"/>
        <end position="175"/>
    </location>
</feature>
<feature type="compositionally biased region" description="Basic and acidic residues" evidence="5">
    <location>
        <begin position="659"/>
        <end position="669"/>
    </location>
</feature>
<feature type="transmembrane region" description="Helical" evidence="6">
    <location>
        <begin position="296"/>
        <end position="316"/>
    </location>
</feature>
<feature type="transmembrane region" description="Helical" evidence="6">
    <location>
        <begin position="57"/>
        <end position="76"/>
    </location>
</feature>
<dbReference type="OrthoDB" id="6428174at2759"/>
<dbReference type="GO" id="GO:0015095">
    <property type="term" value="F:magnesium ion transmembrane transporter activity"/>
    <property type="evidence" value="ECO:0007669"/>
    <property type="project" value="InterPro"/>
</dbReference>